<feature type="signal peptide" evidence="2">
    <location>
        <begin position="1"/>
        <end position="28"/>
    </location>
</feature>
<organism evidence="3 4">
    <name type="scientific">Catagonus wagneri</name>
    <name type="common">Chacoan peccary</name>
    <dbReference type="NCBI Taxonomy" id="51154"/>
    <lineage>
        <taxon>Eukaryota</taxon>
        <taxon>Metazoa</taxon>
        <taxon>Chordata</taxon>
        <taxon>Craniata</taxon>
        <taxon>Vertebrata</taxon>
        <taxon>Euteleostomi</taxon>
        <taxon>Mammalia</taxon>
        <taxon>Eutheria</taxon>
        <taxon>Laurasiatheria</taxon>
        <taxon>Artiodactyla</taxon>
        <taxon>Suina</taxon>
        <taxon>Tayassuidae</taxon>
        <taxon>Catagonus</taxon>
    </lineage>
</organism>
<feature type="region of interest" description="Disordered" evidence="1">
    <location>
        <begin position="125"/>
        <end position="148"/>
    </location>
</feature>
<keyword evidence="4" id="KW-1185">Reference proteome</keyword>
<reference evidence="3" key="1">
    <citation type="submission" date="2025-08" db="UniProtKB">
        <authorList>
            <consortium name="Ensembl"/>
        </authorList>
    </citation>
    <scope>IDENTIFICATION</scope>
</reference>
<dbReference type="Ensembl" id="ENSCWAT00000028857.1">
    <property type="protein sequence ID" value="ENSCWAP00000026619.1"/>
    <property type="gene ID" value="ENSCWAG00000020136.1"/>
</dbReference>
<evidence type="ECO:0000256" key="1">
    <source>
        <dbReference type="SAM" id="MobiDB-lite"/>
    </source>
</evidence>
<evidence type="ECO:0000256" key="2">
    <source>
        <dbReference type="SAM" id="SignalP"/>
    </source>
</evidence>
<accession>A0A8C3YPU1</accession>
<dbReference type="AlphaFoldDB" id="A0A8C3YPU1"/>
<feature type="chain" id="PRO_5034474960" description="Pentraxin 4" evidence="2">
    <location>
        <begin position="29"/>
        <end position="194"/>
    </location>
</feature>
<dbReference type="Proteomes" id="UP000694540">
    <property type="component" value="Unplaced"/>
</dbReference>
<evidence type="ECO:0008006" key="5">
    <source>
        <dbReference type="Google" id="ProtNLM"/>
    </source>
</evidence>
<dbReference type="GeneTree" id="ENSGT00940000173075"/>
<evidence type="ECO:0000313" key="4">
    <source>
        <dbReference type="Proteomes" id="UP000694540"/>
    </source>
</evidence>
<proteinExistence type="predicted"/>
<evidence type="ECO:0000313" key="3">
    <source>
        <dbReference type="Ensembl" id="ENSCWAP00000026619.1"/>
    </source>
</evidence>
<reference evidence="3" key="2">
    <citation type="submission" date="2025-09" db="UniProtKB">
        <authorList>
            <consortium name="Ensembl"/>
        </authorList>
    </citation>
    <scope>IDENTIFICATION</scope>
</reference>
<protein>
    <recommendedName>
        <fullName evidence="5">Pentraxin 4</fullName>
    </recommendedName>
</protein>
<sequence>TRCPGGTSPPFFLFLIIFLPVSLHGALSREAGPVGQRKPFSERLRGPAEQFRRFQEVTLTHLQGLASNYNLSYDIKARFQSLAQENQAVALALGRSQAAVRDDLGRLKTWMRKTRRRSRKLAAWALRSSSRTPPPPTWSSSAPASSRACGPPSAARCAWPRATWAPSSPTPPKTTTASWFCTAATLWPPAPCTL</sequence>
<feature type="compositionally biased region" description="Low complexity" evidence="1">
    <location>
        <begin position="138"/>
        <end position="148"/>
    </location>
</feature>
<name>A0A8C3YPU1_9CETA</name>
<keyword evidence="2" id="KW-0732">Signal</keyword>